<evidence type="ECO:0000256" key="4">
    <source>
        <dbReference type="ARBA" id="ARBA00022692"/>
    </source>
</evidence>
<dbReference type="FunFam" id="1.20.1250.20:FF:000196">
    <property type="entry name" value="MFS toxin efflux pump (AflT)"/>
    <property type="match status" value="1"/>
</dbReference>
<dbReference type="SUPFAM" id="SSF48264">
    <property type="entry name" value="Cytochrome P450"/>
    <property type="match status" value="1"/>
</dbReference>
<evidence type="ECO:0000256" key="1">
    <source>
        <dbReference type="ARBA" id="ARBA00001971"/>
    </source>
</evidence>
<dbReference type="Proteomes" id="UP000566819">
    <property type="component" value="Unassembled WGS sequence"/>
</dbReference>
<dbReference type="PROSITE" id="PS50850">
    <property type="entry name" value="MFS"/>
    <property type="match status" value="1"/>
</dbReference>
<feature type="transmembrane region" description="Helical" evidence="11">
    <location>
        <begin position="366"/>
        <end position="387"/>
    </location>
</feature>
<dbReference type="AlphaFoldDB" id="A0A8H4W0Y0"/>
<dbReference type="InterPro" id="IPR036396">
    <property type="entry name" value="Cyt_P450_sf"/>
</dbReference>
<feature type="transmembrane region" description="Helical" evidence="11">
    <location>
        <begin position="261"/>
        <end position="280"/>
    </location>
</feature>
<dbReference type="OrthoDB" id="1844152at2759"/>
<accession>A0A8H4W0Y0</accession>
<reference evidence="13 14" key="1">
    <citation type="submission" date="2020-03" db="EMBL/GenBank/DDBJ databases">
        <title>Draft Genome Sequence of Cudoniella acicularis.</title>
        <authorList>
            <person name="Buettner E."/>
            <person name="Kellner H."/>
        </authorList>
    </citation>
    <scope>NUCLEOTIDE SEQUENCE [LARGE SCALE GENOMIC DNA]</scope>
    <source>
        <strain evidence="13 14">DSM 108380</strain>
    </source>
</reference>
<evidence type="ECO:0000256" key="11">
    <source>
        <dbReference type="SAM" id="Phobius"/>
    </source>
</evidence>
<feature type="transmembrane region" description="Helical" evidence="11">
    <location>
        <begin position="333"/>
        <end position="354"/>
    </location>
</feature>
<evidence type="ECO:0000313" key="13">
    <source>
        <dbReference type="EMBL" id="KAF4629547.1"/>
    </source>
</evidence>
<name>A0A8H4W0Y0_9HELO</name>
<dbReference type="GO" id="GO:0016705">
    <property type="term" value="F:oxidoreductase activity, acting on paired donors, with incorporation or reduction of molecular oxygen"/>
    <property type="evidence" value="ECO:0007669"/>
    <property type="project" value="InterPro"/>
</dbReference>
<evidence type="ECO:0000256" key="5">
    <source>
        <dbReference type="ARBA" id="ARBA00022723"/>
    </source>
</evidence>
<evidence type="ECO:0000256" key="8">
    <source>
        <dbReference type="ARBA" id="ARBA00023136"/>
    </source>
</evidence>
<feature type="binding site" description="axial binding residue" evidence="9">
    <location>
        <position position="1037"/>
    </location>
    <ligand>
        <name>heme</name>
        <dbReference type="ChEBI" id="CHEBI:30413"/>
    </ligand>
    <ligandPart>
        <name>Fe</name>
        <dbReference type="ChEBI" id="CHEBI:18248"/>
    </ligandPart>
</feature>
<dbReference type="InterPro" id="IPR001128">
    <property type="entry name" value="Cyt_P450"/>
</dbReference>
<feature type="transmembrane region" description="Helical" evidence="11">
    <location>
        <begin position="535"/>
        <end position="553"/>
    </location>
</feature>
<dbReference type="InterPro" id="IPR020846">
    <property type="entry name" value="MFS_dom"/>
</dbReference>
<keyword evidence="7 9" id="KW-0408">Iron</keyword>
<evidence type="ECO:0000256" key="7">
    <source>
        <dbReference type="ARBA" id="ARBA00023004"/>
    </source>
</evidence>
<dbReference type="GO" id="GO:0022857">
    <property type="term" value="F:transmembrane transporter activity"/>
    <property type="evidence" value="ECO:0007669"/>
    <property type="project" value="InterPro"/>
</dbReference>
<sequence>MASKDLEPEKTASIDHEPEKAASVTSMDRSPPSQPESNKSIPETQNEVAGSNGTGRNYPTGFKLAILVLGLFLSTFLTALDRTIISTAIPKITDQFGSVNDIGWYGSAYFMTSTALQPIWGRIYKVLDAKKCFLVAIFFFELGSLICGVAPNSNTLIVGRAVAGIGVGGIFSGVLVILSLQVPLQRRPMIFSLFGLVWGLASIVGPLMGGALTDRTTWRWCFYINLPVGAIAVAVVVLYLHLPKSPPSGLSIVQKITQLDLIGVGLLVPAVVCLLLALQWGGNTYPWNNSRIIGLFVGFGVLTILFVGSQILQGEKATFPPRIMKMRTNISLACFNLGFGGGYYMLIYYLPFYFQSVRGDSALKSGVSIIPTLVAQSVFSIVIGAAVTHAGFYTPFLIACTCVFAIGSGLITTFSIGISTGKLVGYQILAGAGVGAGFQIPMTAVQTVLKQQDIPIGSAAVIFFQALGGSIFLSVGQAVLQNGITRSLQENAPDISPQLIFNAGATAIRPALEKIGRLNDFPLVVDAYMSGLTDVFRASLALVVFAALASMFLEWKNVKKVAKAGAASTPATNLIDISSLDLSSFGHEASKQPLLVAVSSFIIGCLYIIYRDFSKTFVKRPSHFVQNNIVSRLVPRKKLNAPLVEKKPGETYRDVLARGSGLYPDRPYRIQHFPGEIVILPAKCISDIRDNQEHTLSFQQASYDFFHGDYTGITGHEKATATTIRRDVGRLLDLVYEIVQDKALTSILEEIGPCEEPTEIVLFPRIIKMIIKISQRVFVGEELSSNPEWLDMIQNCTGGAFGAVPKLWEVHPLLRPFKAWLALPELRAIRKHKERAAVLLRPVLEKRLENLKDPDFKAPPDLLQLIIDGAPDGKGRDLEYQMQAQIGTGRAALFTTACTVYHLLYDLCYRPEYVEPLREEALAVGEITMTRQNVTKLAKLDSFIREAQRFNKFMLVGTIRKVTKPLKVATGDILPVGTICGIDTHFVHFNRSPLENPEVFDGFRYIDLRAQPGNAQKFQAVTAGADHLVFGYGTQACPGRFFAIHEAKVVIARILRNYEWRLKDKPEESSVMNGLDGILNKVDPTVRFIFQKRKT</sequence>
<evidence type="ECO:0000256" key="3">
    <source>
        <dbReference type="ARBA" id="ARBA00010617"/>
    </source>
</evidence>
<feature type="transmembrane region" description="Helical" evidence="11">
    <location>
        <begin position="593"/>
        <end position="610"/>
    </location>
</feature>
<dbReference type="PANTHER" id="PTHR23501">
    <property type="entry name" value="MAJOR FACILITATOR SUPERFAMILY"/>
    <property type="match status" value="1"/>
</dbReference>
<keyword evidence="5 9" id="KW-0479">Metal-binding</keyword>
<feature type="transmembrane region" description="Helical" evidence="11">
    <location>
        <begin position="424"/>
        <end position="444"/>
    </location>
</feature>
<dbReference type="GO" id="GO:0020037">
    <property type="term" value="F:heme binding"/>
    <property type="evidence" value="ECO:0007669"/>
    <property type="project" value="InterPro"/>
</dbReference>
<dbReference type="GO" id="GO:0005506">
    <property type="term" value="F:iron ion binding"/>
    <property type="evidence" value="ECO:0007669"/>
    <property type="project" value="InterPro"/>
</dbReference>
<comment type="similarity">
    <text evidence="3">Belongs to the cytochrome P450 family.</text>
</comment>
<feature type="transmembrane region" description="Helical" evidence="11">
    <location>
        <begin position="456"/>
        <end position="480"/>
    </location>
</feature>
<evidence type="ECO:0000313" key="14">
    <source>
        <dbReference type="Proteomes" id="UP000566819"/>
    </source>
</evidence>
<dbReference type="GO" id="GO:0004497">
    <property type="term" value="F:monooxygenase activity"/>
    <property type="evidence" value="ECO:0007669"/>
    <property type="project" value="InterPro"/>
</dbReference>
<evidence type="ECO:0000256" key="6">
    <source>
        <dbReference type="ARBA" id="ARBA00022989"/>
    </source>
</evidence>
<evidence type="ECO:0000259" key="12">
    <source>
        <dbReference type="PROSITE" id="PS50850"/>
    </source>
</evidence>
<evidence type="ECO:0000256" key="9">
    <source>
        <dbReference type="PIRSR" id="PIRSR602403-1"/>
    </source>
</evidence>
<feature type="transmembrane region" description="Helical" evidence="11">
    <location>
        <begin position="190"/>
        <end position="211"/>
    </location>
</feature>
<dbReference type="SUPFAM" id="SSF103473">
    <property type="entry name" value="MFS general substrate transporter"/>
    <property type="match status" value="1"/>
</dbReference>
<dbReference type="InterPro" id="IPR036259">
    <property type="entry name" value="MFS_trans_sf"/>
</dbReference>
<comment type="caution">
    <text evidence="13">The sequence shown here is derived from an EMBL/GenBank/DDBJ whole genome shotgun (WGS) entry which is preliminary data.</text>
</comment>
<dbReference type="PANTHER" id="PTHR23501:SF198">
    <property type="entry name" value="AZOLE RESISTANCE PROTEIN 1-RELATED"/>
    <property type="match status" value="1"/>
</dbReference>
<feature type="compositionally biased region" description="Polar residues" evidence="10">
    <location>
        <begin position="35"/>
        <end position="54"/>
    </location>
</feature>
<dbReference type="InterPro" id="IPR002403">
    <property type="entry name" value="Cyt_P450_E_grp-IV"/>
</dbReference>
<feature type="transmembrane region" description="Helical" evidence="11">
    <location>
        <begin position="132"/>
        <end position="151"/>
    </location>
</feature>
<comment type="subcellular location">
    <subcellularLocation>
        <location evidence="2">Membrane</location>
        <topology evidence="2">Multi-pass membrane protein</topology>
    </subcellularLocation>
</comment>
<dbReference type="Gene3D" id="1.20.1720.10">
    <property type="entry name" value="Multidrug resistance protein D"/>
    <property type="match status" value="1"/>
</dbReference>
<feature type="transmembrane region" description="Helical" evidence="11">
    <location>
        <begin position="64"/>
        <end position="90"/>
    </location>
</feature>
<dbReference type="GO" id="GO:0005886">
    <property type="term" value="C:plasma membrane"/>
    <property type="evidence" value="ECO:0007669"/>
    <property type="project" value="TreeGrafter"/>
</dbReference>
<feature type="domain" description="Major facilitator superfamily (MFS) profile" evidence="12">
    <location>
        <begin position="67"/>
        <end position="558"/>
    </location>
</feature>
<dbReference type="CDD" id="cd17502">
    <property type="entry name" value="MFS_Azr1_MDR_like"/>
    <property type="match status" value="1"/>
</dbReference>
<keyword evidence="8 11" id="KW-0472">Membrane</keyword>
<dbReference type="Gene3D" id="1.10.630.10">
    <property type="entry name" value="Cytochrome P450"/>
    <property type="match status" value="1"/>
</dbReference>
<comment type="cofactor">
    <cofactor evidence="1 9">
        <name>heme</name>
        <dbReference type="ChEBI" id="CHEBI:30413"/>
    </cofactor>
</comment>
<dbReference type="FunFam" id="1.20.1720.10:FF:000012">
    <property type="entry name" value="MFS toxin efflux pump (AflT)"/>
    <property type="match status" value="1"/>
</dbReference>
<feature type="transmembrane region" description="Helical" evidence="11">
    <location>
        <begin position="217"/>
        <end position="240"/>
    </location>
</feature>
<dbReference type="InterPro" id="IPR011701">
    <property type="entry name" value="MFS"/>
</dbReference>
<keyword evidence="6 11" id="KW-1133">Transmembrane helix</keyword>
<organism evidence="13 14">
    <name type="scientific">Cudoniella acicularis</name>
    <dbReference type="NCBI Taxonomy" id="354080"/>
    <lineage>
        <taxon>Eukaryota</taxon>
        <taxon>Fungi</taxon>
        <taxon>Dikarya</taxon>
        <taxon>Ascomycota</taxon>
        <taxon>Pezizomycotina</taxon>
        <taxon>Leotiomycetes</taxon>
        <taxon>Helotiales</taxon>
        <taxon>Tricladiaceae</taxon>
        <taxon>Cudoniella</taxon>
    </lineage>
</organism>
<feature type="transmembrane region" description="Helical" evidence="11">
    <location>
        <begin position="157"/>
        <end position="178"/>
    </location>
</feature>
<dbReference type="Gene3D" id="1.20.1250.20">
    <property type="entry name" value="MFS general substrate transporter like domains"/>
    <property type="match status" value="1"/>
</dbReference>
<feature type="compositionally biased region" description="Basic and acidic residues" evidence="10">
    <location>
        <begin position="1"/>
        <end position="20"/>
    </location>
</feature>
<feature type="transmembrane region" description="Helical" evidence="11">
    <location>
        <begin position="292"/>
        <end position="312"/>
    </location>
</feature>
<feature type="transmembrane region" description="Helical" evidence="11">
    <location>
        <begin position="396"/>
        <end position="418"/>
    </location>
</feature>
<feature type="region of interest" description="Disordered" evidence="10">
    <location>
        <begin position="1"/>
        <end position="54"/>
    </location>
</feature>
<dbReference type="CDD" id="cd11041">
    <property type="entry name" value="CYP503A1-like"/>
    <property type="match status" value="1"/>
</dbReference>
<dbReference type="Pfam" id="PF00067">
    <property type="entry name" value="p450"/>
    <property type="match status" value="1"/>
</dbReference>
<protein>
    <recommendedName>
        <fullName evidence="12">Major facilitator superfamily (MFS) profile domain-containing protein</fullName>
    </recommendedName>
</protein>
<gene>
    <name evidence="13" type="ORF">G7Y89_g8602</name>
</gene>
<keyword evidence="4 11" id="KW-0812">Transmembrane</keyword>
<keyword evidence="14" id="KW-1185">Reference proteome</keyword>
<dbReference type="EMBL" id="JAAMPI010000662">
    <property type="protein sequence ID" value="KAF4629547.1"/>
    <property type="molecule type" value="Genomic_DNA"/>
</dbReference>
<dbReference type="PRINTS" id="PR00465">
    <property type="entry name" value="EP450IV"/>
</dbReference>
<dbReference type="Pfam" id="PF07690">
    <property type="entry name" value="MFS_1"/>
    <property type="match status" value="1"/>
</dbReference>
<keyword evidence="9" id="KW-0349">Heme</keyword>
<proteinExistence type="inferred from homology"/>
<evidence type="ECO:0000256" key="2">
    <source>
        <dbReference type="ARBA" id="ARBA00004141"/>
    </source>
</evidence>
<evidence type="ECO:0000256" key="10">
    <source>
        <dbReference type="SAM" id="MobiDB-lite"/>
    </source>
</evidence>